<sequence length="431" mass="47538">MIRRTLREWEYLPVSASAGEDGVTRDQADRLLAAARGTSLGGADGERILVDGGRRLRAQQVVGILVADGVILEILPKIDAETATTRANLVHMLSAVYDLEIVAGPSTDLGWQSQDLLDILIRLFCDKLAAVLRRGLPRAYLRREGDLGALRGRLDVIRQCTVLAASPQRLACRYEDLDPDIALNRVLKATLTHLVGLARASETRRRLGELLFVYDEVAITARAALPWNEIVLDRTNASWREVLDFARLLLGNRFQTTSAGTARGFALLFEMNTLFEEFVGRSVRRALAGSGALVSLQGPRRHALVDLTRQTPVFATRPDIVVTRDDRPVAILDTKWKRLTGEIDDRRRGVGQGDIYQMMAYAQVYGCRDLMLVYPHHAGLPAPAGRLADFGIVDRDGARLTLLSLDLTALSTVRDQLRNALMRTACPAAAE</sequence>
<dbReference type="PANTHER" id="PTHR38733:SF1">
    <property type="entry name" value="TYPE IV METHYL-DIRECTED RESTRICTION ENZYME ECOKMCRBC"/>
    <property type="match status" value="1"/>
</dbReference>
<dbReference type="EMBL" id="AP014704">
    <property type="protein sequence ID" value="BAQ44668.1"/>
    <property type="molecule type" value="Genomic_DNA"/>
</dbReference>
<gene>
    <name evidence="1" type="primary">mcrC</name>
    <name evidence="1" type="ORF">Maq22A_c06605</name>
</gene>
<dbReference type="OrthoDB" id="307209at2"/>
<dbReference type="STRING" id="270351.Maq22A_c06605"/>
<dbReference type="Pfam" id="PF10117">
    <property type="entry name" value="McrBC"/>
    <property type="match status" value="1"/>
</dbReference>
<evidence type="ECO:0000313" key="1">
    <source>
        <dbReference type="EMBL" id="BAQ44668.1"/>
    </source>
</evidence>
<dbReference type="RefSeq" id="WP_060846136.1">
    <property type="nucleotide sequence ID" value="NZ_AP014704.1"/>
</dbReference>
<dbReference type="KEGG" id="maqu:Maq22A_c06605"/>
<dbReference type="REBASE" id="108688">
    <property type="entry name" value="Maq22McrBCP"/>
</dbReference>
<dbReference type="AlphaFoldDB" id="A0A0C6F8I5"/>
<protein>
    <submittedName>
        <fullName evidence="1">McrBC 5-methylcytosine restriction system component</fullName>
    </submittedName>
</protein>
<evidence type="ECO:0000313" key="2">
    <source>
        <dbReference type="Proteomes" id="UP000061432"/>
    </source>
</evidence>
<dbReference type="InterPro" id="IPR019292">
    <property type="entry name" value="McrC"/>
</dbReference>
<reference evidence="1 2" key="1">
    <citation type="journal article" date="2015" name="Genome Announc.">
        <title>Complete Genome Sequence of Methylobacterium aquaticum Strain 22A, Isolated from Racomitrium japonicum Moss.</title>
        <authorList>
            <person name="Tani A."/>
            <person name="Ogura Y."/>
            <person name="Hayashi T."/>
            <person name="Kimbara K."/>
        </authorList>
    </citation>
    <scope>NUCLEOTIDE SEQUENCE [LARGE SCALE GENOMIC DNA]</scope>
    <source>
        <strain evidence="1 2">MA-22A</strain>
    </source>
</reference>
<reference evidence="2" key="2">
    <citation type="submission" date="2015-01" db="EMBL/GenBank/DDBJ databases">
        <title>Complete genome sequence of Methylobacterium aquaticum strain 22A.</title>
        <authorList>
            <person name="Tani A."/>
            <person name="Ogura Y."/>
            <person name="Hayashi T."/>
        </authorList>
    </citation>
    <scope>NUCLEOTIDE SEQUENCE [LARGE SCALE GENOMIC DNA]</scope>
    <source>
        <strain evidence="2">MA-22A</strain>
    </source>
</reference>
<name>A0A0C6F8I5_9HYPH</name>
<accession>A0A0C6F8I5</accession>
<organism evidence="1 2">
    <name type="scientific">Methylobacterium aquaticum</name>
    <dbReference type="NCBI Taxonomy" id="270351"/>
    <lineage>
        <taxon>Bacteria</taxon>
        <taxon>Pseudomonadati</taxon>
        <taxon>Pseudomonadota</taxon>
        <taxon>Alphaproteobacteria</taxon>
        <taxon>Hyphomicrobiales</taxon>
        <taxon>Methylobacteriaceae</taxon>
        <taxon>Methylobacterium</taxon>
    </lineage>
</organism>
<dbReference type="PANTHER" id="PTHR38733">
    <property type="entry name" value="PROTEIN MCRC"/>
    <property type="match status" value="1"/>
</dbReference>
<dbReference type="Proteomes" id="UP000061432">
    <property type="component" value="Chromosome"/>
</dbReference>
<dbReference type="PATRIC" id="fig|270351.10.peg.1257"/>
<proteinExistence type="predicted"/>